<evidence type="ECO:0000313" key="1">
    <source>
        <dbReference type="EMBL" id="RNI22044.1"/>
    </source>
</evidence>
<name>A0A3M9M912_9BACT</name>
<accession>A0A3M9M912</accession>
<keyword evidence="2" id="KW-1185">Reference proteome</keyword>
<dbReference type="EMBL" id="RJJD01000023">
    <property type="protein sequence ID" value="RNI22044.1"/>
    <property type="molecule type" value="Genomic_DNA"/>
</dbReference>
<evidence type="ECO:0000313" key="2">
    <source>
        <dbReference type="Proteomes" id="UP000272117"/>
    </source>
</evidence>
<organism evidence="1 2">
    <name type="scientific">Rufibacter latericius</name>
    <dbReference type="NCBI Taxonomy" id="2487040"/>
    <lineage>
        <taxon>Bacteria</taxon>
        <taxon>Pseudomonadati</taxon>
        <taxon>Bacteroidota</taxon>
        <taxon>Cytophagia</taxon>
        <taxon>Cytophagales</taxon>
        <taxon>Hymenobacteraceae</taxon>
        <taxon>Rufibacter</taxon>
    </lineage>
</organism>
<gene>
    <name evidence="1" type="ORF">EFB08_23210</name>
</gene>
<dbReference type="AlphaFoldDB" id="A0A3M9M912"/>
<sequence length="176" mass="19237">MLLPQAFEDYELNEVYKGVYVALGAGVAGAAGTAINGIRKAINDNVTAGRITPIVTGAPSATNTVWVDQVEDLVDKISLRYQHILMNLAMQPSLVSRIQREYRAKYGKDTDYKGSNGFVYFSIVSIVGLPSMIGSNKLWATTQGNGIHLGKRTQNKNAMEIESVDRKVKFLTDHSA</sequence>
<reference evidence="1 2" key="1">
    <citation type="submission" date="2018-11" db="EMBL/GenBank/DDBJ databases">
        <title>Rufibacter latericius sp. nov., isolated from water in Baiyang Lake.</title>
        <authorList>
            <person name="Yang Y."/>
        </authorList>
    </citation>
    <scope>NUCLEOTIDE SEQUENCE [LARGE SCALE GENOMIC DNA]</scope>
    <source>
        <strain evidence="1 2">R-22-1c-1</strain>
    </source>
</reference>
<proteinExistence type="predicted"/>
<protein>
    <submittedName>
        <fullName evidence="1">Uncharacterized protein</fullName>
    </submittedName>
</protein>
<comment type="caution">
    <text evidence="1">The sequence shown here is derived from an EMBL/GenBank/DDBJ whole genome shotgun (WGS) entry which is preliminary data.</text>
</comment>
<dbReference type="Proteomes" id="UP000272117">
    <property type="component" value="Unassembled WGS sequence"/>
</dbReference>